<dbReference type="Pfam" id="PF24494">
    <property type="entry name" value="DUF7587"/>
    <property type="match status" value="1"/>
</dbReference>
<comment type="caution">
    <text evidence="2">The sequence shown here is derived from an EMBL/GenBank/DDBJ whole genome shotgun (WGS) entry which is preliminary data.</text>
</comment>
<accession>A0A9P8SI86</accession>
<dbReference type="Proteomes" id="UP000824596">
    <property type="component" value="Unassembled WGS sequence"/>
</dbReference>
<keyword evidence="3" id="KW-1185">Reference proteome</keyword>
<dbReference type="AlphaFoldDB" id="A0A9P8SI86"/>
<proteinExistence type="predicted"/>
<name>A0A9P8SI86_9HYPO</name>
<dbReference type="RefSeq" id="XP_044721446.1">
    <property type="nucleotide sequence ID" value="XM_044862832.1"/>
</dbReference>
<dbReference type="InterPro" id="IPR056009">
    <property type="entry name" value="DUF7587"/>
</dbReference>
<evidence type="ECO:0000259" key="1">
    <source>
        <dbReference type="Pfam" id="PF24494"/>
    </source>
</evidence>
<sequence>MAIKDINPLIYWLVMDDSSRARLVPGRGIWARNKVKINLRAKGGTAAAKLAIYLERHLRLNSDVDTPLVSASDDPTIAFDVVDRRQSARHQGMTVVKTNIRRVRGNITYRSARKFALKLGVDMPDNAWHTSEREFVFASNILQDAIDKAYCFENTRRS</sequence>
<feature type="domain" description="DUF7587" evidence="1">
    <location>
        <begin position="10"/>
        <end position="146"/>
    </location>
</feature>
<dbReference type="GeneID" id="68353490"/>
<protein>
    <recommendedName>
        <fullName evidence="1">DUF7587 domain-containing protein</fullName>
    </recommendedName>
</protein>
<organism evidence="2 3">
    <name type="scientific">Hirsutella rhossiliensis</name>
    <dbReference type="NCBI Taxonomy" id="111463"/>
    <lineage>
        <taxon>Eukaryota</taxon>
        <taxon>Fungi</taxon>
        <taxon>Dikarya</taxon>
        <taxon>Ascomycota</taxon>
        <taxon>Pezizomycotina</taxon>
        <taxon>Sordariomycetes</taxon>
        <taxon>Hypocreomycetidae</taxon>
        <taxon>Hypocreales</taxon>
        <taxon>Ophiocordycipitaceae</taxon>
        <taxon>Hirsutella</taxon>
    </lineage>
</organism>
<evidence type="ECO:0000313" key="3">
    <source>
        <dbReference type="Proteomes" id="UP000824596"/>
    </source>
</evidence>
<dbReference type="EMBL" id="JAIZPD010000004">
    <property type="protein sequence ID" value="KAH0963933.1"/>
    <property type="molecule type" value="Genomic_DNA"/>
</dbReference>
<dbReference type="OrthoDB" id="88561at2759"/>
<gene>
    <name evidence="2" type="ORF">HRG_04361</name>
</gene>
<reference evidence="2" key="1">
    <citation type="submission" date="2021-09" db="EMBL/GenBank/DDBJ databases">
        <title>A high-quality genome of the endoparasitic fungus Hirsutella rhossiliensis with a comparison of Hirsutella genomes reveals transposable elements contributing to genome size variation.</title>
        <authorList>
            <person name="Lin R."/>
            <person name="Jiao Y."/>
            <person name="Sun X."/>
            <person name="Ling J."/>
            <person name="Xie B."/>
            <person name="Cheng X."/>
        </authorList>
    </citation>
    <scope>NUCLEOTIDE SEQUENCE</scope>
    <source>
        <strain evidence="2">HR02</strain>
    </source>
</reference>
<evidence type="ECO:0000313" key="2">
    <source>
        <dbReference type="EMBL" id="KAH0963933.1"/>
    </source>
</evidence>